<accession>A0A1M6Y332</accession>
<evidence type="ECO:0000259" key="6">
    <source>
        <dbReference type="Pfam" id="PF24827"/>
    </source>
</evidence>
<dbReference type="InterPro" id="IPR043795">
    <property type="entry name" value="N-alpha-Ac-DABA-like"/>
</dbReference>
<protein>
    <submittedName>
        <fullName evidence="7">N-alpha-acetyl diaminobutyric acid deacetylase DoeB</fullName>
    </submittedName>
</protein>
<comment type="cofactor">
    <cofactor evidence="1">
        <name>Zn(2+)</name>
        <dbReference type="ChEBI" id="CHEBI:29105"/>
    </cofactor>
</comment>
<sequence>MKHTLIAMLMLFSTQQMNAQELNLQSNKLNEGIHDFSLKLEDQDKNAILPIRVIKGKNEGPVFTIIAGVHGYEYPPIIAVQELMNEIDYTTLKGTIVIVPIANTASFNERSAFYNPIDGRNLNTTFPGKENGTITEQIAYQITNKIIPVSDVLLDIHAGDASEDLIPFICYYNAEDYAKQTAEAKRLSENSGFENVVSYSYTLTKSQPALYAFKQAVQDGKVALSIESGKLGNVQKESVAEIKNSVYLMLKDLKMYTKQNLKTVKKIINYNQQAYIKSDVQGIFYSNLKAGDDVKEGQVVGYVTDFFGKKIKEFKSPVTGKILYKIGTPPINPNETVFCIAYKS</sequence>
<keyword evidence="3" id="KW-0378">Hydrolase</keyword>
<evidence type="ECO:0000256" key="1">
    <source>
        <dbReference type="ARBA" id="ARBA00001947"/>
    </source>
</evidence>
<evidence type="ECO:0000313" key="7">
    <source>
        <dbReference type="EMBL" id="GGE93701.1"/>
    </source>
</evidence>
<reference evidence="7" key="1">
    <citation type="journal article" date="2014" name="Int. J. Syst. Evol. Microbiol.">
        <title>Complete genome of a new Firmicutes species belonging to the dominant human colonic microbiota ('Ruminococcus bicirculans') reveals two chromosomes and a selective capacity to utilize plant glucans.</title>
        <authorList>
            <consortium name="NISC Comparative Sequencing Program"/>
            <person name="Wegmann U."/>
            <person name="Louis P."/>
            <person name="Goesmann A."/>
            <person name="Henrissat B."/>
            <person name="Duncan S.H."/>
            <person name="Flint H.J."/>
        </authorList>
    </citation>
    <scope>NUCLEOTIDE SEQUENCE</scope>
    <source>
        <strain evidence="7">CGMCC 1.12707</strain>
    </source>
</reference>
<keyword evidence="2" id="KW-0479">Metal-binding</keyword>
<gene>
    <name evidence="7" type="ORF">GCM10010984_09200</name>
    <name evidence="8" type="ORF">SAMN05443634_10661</name>
</gene>
<reference evidence="10" key="4">
    <citation type="journal article" date="2019" name="Int. J. Syst. Evol. Microbiol.">
        <title>The Global Catalogue of Microorganisms (GCM) 10K type strain sequencing project: providing services to taxonomists for standard genome sequencing and annotation.</title>
        <authorList>
            <consortium name="The Broad Institute Genomics Platform"/>
            <consortium name="The Broad Institute Genome Sequencing Center for Infectious Disease"/>
            <person name="Wu L."/>
            <person name="Ma J."/>
        </authorList>
    </citation>
    <scope>NUCLEOTIDE SEQUENCE [LARGE SCALE GENOMIC DNA]</scope>
    <source>
        <strain evidence="10">CGMCC 1.12707</strain>
    </source>
</reference>
<dbReference type="PANTHER" id="PTHR37326">
    <property type="entry name" value="BLL3975 PROTEIN"/>
    <property type="match status" value="1"/>
</dbReference>
<name>A0A1M6Y332_9FLAO</name>
<feature type="chain" id="PRO_5012432433" evidence="5">
    <location>
        <begin position="20"/>
        <end position="344"/>
    </location>
</feature>
<reference evidence="9" key="2">
    <citation type="submission" date="2016-11" db="EMBL/GenBank/DDBJ databases">
        <authorList>
            <person name="Varghese N."/>
            <person name="Submissions S."/>
        </authorList>
    </citation>
    <scope>NUCLEOTIDE SEQUENCE [LARGE SCALE GENOMIC DNA]</scope>
    <source>
        <strain evidence="9">DSM 27989</strain>
    </source>
</reference>
<evidence type="ECO:0000313" key="10">
    <source>
        <dbReference type="Proteomes" id="UP000650994"/>
    </source>
</evidence>
<evidence type="ECO:0000256" key="2">
    <source>
        <dbReference type="ARBA" id="ARBA00022723"/>
    </source>
</evidence>
<evidence type="ECO:0000313" key="8">
    <source>
        <dbReference type="EMBL" id="SHL12475.1"/>
    </source>
</evidence>
<keyword evidence="4" id="KW-0862">Zinc</keyword>
<dbReference type="PANTHER" id="PTHR37326:SF1">
    <property type="entry name" value="BLL3975 PROTEIN"/>
    <property type="match status" value="1"/>
</dbReference>
<dbReference type="SUPFAM" id="SSF53187">
    <property type="entry name" value="Zn-dependent exopeptidases"/>
    <property type="match status" value="1"/>
</dbReference>
<dbReference type="Pfam" id="PF24827">
    <property type="entry name" value="AstE_AspA_cat"/>
    <property type="match status" value="1"/>
</dbReference>
<organism evidence="8 9">
    <name type="scientific">Chishuiella changwenlii</name>
    <dbReference type="NCBI Taxonomy" id="1434701"/>
    <lineage>
        <taxon>Bacteria</taxon>
        <taxon>Pseudomonadati</taxon>
        <taxon>Bacteroidota</taxon>
        <taxon>Flavobacteriia</taxon>
        <taxon>Flavobacteriales</taxon>
        <taxon>Weeksellaceae</taxon>
        <taxon>Chishuiella</taxon>
    </lineage>
</organism>
<evidence type="ECO:0000256" key="5">
    <source>
        <dbReference type="SAM" id="SignalP"/>
    </source>
</evidence>
<dbReference type="EMBL" id="BMFL01000005">
    <property type="protein sequence ID" value="GGE93701.1"/>
    <property type="molecule type" value="Genomic_DNA"/>
</dbReference>
<dbReference type="PIRSF" id="PIRSF039012">
    <property type="entry name" value="ASP"/>
    <property type="match status" value="1"/>
</dbReference>
<dbReference type="RefSeq" id="WP_072931609.1">
    <property type="nucleotide sequence ID" value="NZ_BMFL01000005.1"/>
</dbReference>
<keyword evidence="10" id="KW-1185">Reference proteome</keyword>
<dbReference type="GO" id="GO:0016788">
    <property type="term" value="F:hydrolase activity, acting on ester bonds"/>
    <property type="evidence" value="ECO:0007669"/>
    <property type="project" value="InterPro"/>
</dbReference>
<reference evidence="7" key="5">
    <citation type="submission" date="2024-05" db="EMBL/GenBank/DDBJ databases">
        <authorList>
            <person name="Sun Q."/>
            <person name="Zhou Y."/>
        </authorList>
    </citation>
    <scope>NUCLEOTIDE SEQUENCE</scope>
    <source>
        <strain evidence="7">CGMCC 1.12707</strain>
    </source>
</reference>
<dbReference type="AlphaFoldDB" id="A0A1M6Y332"/>
<dbReference type="Proteomes" id="UP000650994">
    <property type="component" value="Unassembled WGS sequence"/>
</dbReference>
<dbReference type="Gene3D" id="3.40.630.10">
    <property type="entry name" value="Zn peptidases"/>
    <property type="match status" value="1"/>
</dbReference>
<evidence type="ECO:0000256" key="4">
    <source>
        <dbReference type="ARBA" id="ARBA00022833"/>
    </source>
</evidence>
<dbReference type="OrthoDB" id="9782876at2"/>
<dbReference type="InterPro" id="IPR053138">
    <property type="entry name" value="N-alpha-Ac-DABA_deacetylase"/>
</dbReference>
<dbReference type="STRING" id="1434701.SAMN05443634_10661"/>
<evidence type="ECO:0000256" key="3">
    <source>
        <dbReference type="ARBA" id="ARBA00022801"/>
    </source>
</evidence>
<feature type="signal peptide" evidence="5">
    <location>
        <begin position="1"/>
        <end position="19"/>
    </location>
</feature>
<dbReference type="CDD" id="cd18174">
    <property type="entry name" value="M14_ASTE_ASPA_like"/>
    <property type="match status" value="1"/>
</dbReference>
<dbReference type="EMBL" id="FRBH01000006">
    <property type="protein sequence ID" value="SHL12475.1"/>
    <property type="molecule type" value="Genomic_DNA"/>
</dbReference>
<dbReference type="Proteomes" id="UP000184120">
    <property type="component" value="Unassembled WGS sequence"/>
</dbReference>
<evidence type="ECO:0000313" key="9">
    <source>
        <dbReference type="Proteomes" id="UP000184120"/>
    </source>
</evidence>
<dbReference type="GO" id="GO:0016811">
    <property type="term" value="F:hydrolase activity, acting on carbon-nitrogen (but not peptide) bonds, in linear amides"/>
    <property type="evidence" value="ECO:0007669"/>
    <property type="project" value="InterPro"/>
</dbReference>
<reference evidence="8" key="3">
    <citation type="submission" date="2016-11" db="EMBL/GenBank/DDBJ databases">
        <authorList>
            <person name="Jaros S."/>
            <person name="Januszkiewicz K."/>
            <person name="Wedrychowicz H."/>
        </authorList>
    </citation>
    <scope>NUCLEOTIDE SEQUENCE [LARGE SCALE GENOMIC DNA]</scope>
    <source>
        <strain evidence="8">DSM 27989</strain>
    </source>
</reference>
<dbReference type="GO" id="GO:0046872">
    <property type="term" value="F:metal ion binding"/>
    <property type="evidence" value="ECO:0007669"/>
    <property type="project" value="UniProtKB-KW"/>
</dbReference>
<keyword evidence="5" id="KW-0732">Signal</keyword>
<proteinExistence type="predicted"/>
<feature type="domain" description="Succinylglutamate desuccinylase/Aspartoacylase catalytic" evidence="6">
    <location>
        <begin position="60"/>
        <end position="247"/>
    </location>
</feature>
<dbReference type="InterPro" id="IPR055438">
    <property type="entry name" value="AstE_AspA_cat"/>
</dbReference>